<comment type="caution">
    <text evidence="2">The sequence shown here is derived from an EMBL/GenBank/DDBJ whole genome shotgun (WGS) entry which is preliminary data.</text>
</comment>
<evidence type="ECO:0000313" key="2">
    <source>
        <dbReference type="EMBL" id="PZR06697.1"/>
    </source>
</evidence>
<protein>
    <submittedName>
        <fullName evidence="2">Uncharacterized protein</fullName>
    </submittedName>
</protein>
<reference evidence="2 3" key="1">
    <citation type="submission" date="2017-08" db="EMBL/GenBank/DDBJ databases">
        <title>Infants hospitalized years apart are colonized by the same room-sourced microbial strains.</title>
        <authorList>
            <person name="Brooks B."/>
            <person name="Olm M.R."/>
            <person name="Firek B.A."/>
            <person name="Baker R."/>
            <person name="Thomas B.C."/>
            <person name="Morowitz M.J."/>
            <person name="Banfield J.F."/>
        </authorList>
    </citation>
    <scope>NUCLEOTIDE SEQUENCE [LARGE SCALE GENOMIC DNA]</scope>
    <source>
        <strain evidence="2">S2_003_000_R2_14</strain>
    </source>
</reference>
<sequence>MTSDTELLPAELQRLLQLFSSLPDVRFPDLDVASLQDAVARVKERHLELMHIEAQQQAVRTALDDEHEALLKKGHRLLAYLKVFAEADEQLAEKVATVSLPRLRRVATQSATSSVSEPSVTPPVDGPKKRGRPRKESATDALFGDAQAAQSA</sequence>
<feature type="region of interest" description="Disordered" evidence="1">
    <location>
        <begin position="107"/>
        <end position="152"/>
    </location>
</feature>
<feature type="compositionally biased region" description="Low complexity" evidence="1">
    <location>
        <begin position="108"/>
        <end position="119"/>
    </location>
</feature>
<dbReference type="AlphaFoldDB" id="A0A2W5SY59"/>
<name>A0A2W5SY59_9BACT</name>
<organism evidence="2 3">
    <name type="scientific">Archangium gephyra</name>
    <dbReference type="NCBI Taxonomy" id="48"/>
    <lineage>
        <taxon>Bacteria</taxon>
        <taxon>Pseudomonadati</taxon>
        <taxon>Myxococcota</taxon>
        <taxon>Myxococcia</taxon>
        <taxon>Myxococcales</taxon>
        <taxon>Cystobacterineae</taxon>
        <taxon>Archangiaceae</taxon>
        <taxon>Archangium</taxon>
    </lineage>
</organism>
<dbReference type="EMBL" id="QFQP01000036">
    <property type="protein sequence ID" value="PZR06697.1"/>
    <property type="molecule type" value="Genomic_DNA"/>
</dbReference>
<gene>
    <name evidence="2" type="ORF">DI536_29730</name>
</gene>
<evidence type="ECO:0000256" key="1">
    <source>
        <dbReference type="SAM" id="MobiDB-lite"/>
    </source>
</evidence>
<accession>A0A2W5SY59</accession>
<proteinExistence type="predicted"/>
<dbReference type="Proteomes" id="UP000249061">
    <property type="component" value="Unassembled WGS sequence"/>
</dbReference>
<evidence type="ECO:0000313" key="3">
    <source>
        <dbReference type="Proteomes" id="UP000249061"/>
    </source>
</evidence>